<gene>
    <name evidence="1" type="ordered locus">Mchl_3324</name>
</gene>
<dbReference type="KEGG" id="mch:Mchl_3324"/>
<proteinExistence type="predicted"/>
<evidence type="ECO:0000313" key="1">
    <source>
        <dbReference type="EMBL" id="ACK84159.1"/>
    </source>
</evidence>
<dbReference type="AlphaFoldDB" id="B7KTU9"/>
<reference evidence="1 2" key="2">
    <citation type="journal article" date="2012" name="J. Bacteriol.">
        <title>Complete genome sequences of six strains of the genus Methylobacterium.</title>
        <authorList>
            <person name="Marx C.J."/>
            <person name="Bringel F."/>
            <person name="Chistoserdova L."/>
            <person name="Moulin L."/>
            <person name="Farhan Ul Haque M."/>
            <person name="Fleischman D.E."/>
            <person name="Gruffaz C."/>
            <person name="Jourand P."/>
            <person name="Knief C."/>
            <person name="Lee M.C."/>
            <person name="Muller E.E."/>
            <person name="Nadalig T."/>
            <person name="Peyraud R."/>
            <person name="Roselli S."/>
            <person name="Russ L."/>
            <person name="Goodwin L.A."/>
            <person name="Ivanova N."/>
            <person name="Kyrpides N."/>
            <person name="Lajus A."/>
            <person name="Land M.L."/>
            <person name="Medigue C."/>
            <person name="Mikhailova N."/>
            <person name="Nolan M."/>
            <person name="Woyke T."/>
            <person name="Stolyar S."/>
            <person name="Vorholt J.A."/>
            <person name="Vuilleumier S."/>
        </authorList>
    </citation>
    <scope>NUCLEOTIDE SEQUENCE [LARGE SCALE GENOMIC DNA]</scope>
    <source>
        <strain evidence="2">CM4 / NCIMB 13688</strain>
    </source>
</reference>
<dbReference type="HOGENOM" id="CLU_3201883_0_0_5"/>
<organism evidence="1 2">
    <name type="scientific">Methylorubrum extorquens (strain CM4 / NCIMB 13688)</name>
    <name type="common">Methylobacterium extorquens</name>
    <dbReference type="NCBI Taxonomy" id="440085"/>
    <lineage>
        <taxon>Bacteria</taxon>
        <taxon>Pseudomonadati</taxon>
        <taxon>Pseudomonadota</taxon>
        <taxon>Alphaproteobacteria</taxon>
        <taxon>Hyphomicrobiales</taxon>
        <taxon>Methylobacteriaceae</taxon>
        <taxon>Methylorubrum</taxon>
    </lineage>
</organism>
<evidence type="ECO:0000313" key="2">
    <source>
        <dbReference type="Proteomes" id="UP000002385"/>
    </source>
</evidence>
<reference evidence="2" key="1">
    <citation type="submission" date="2008-12" db="EMBL/GenBank/DDBJ databases">
        <title>Complete sequence of chromosome of Methylobacterium chloromethanicum CM4.</title>
        <authorList>
            <consortium name="US DOE Joint Genome Institute"/>
            <person name="Lucas S."/>
            <person name="Copeland A."/>
            <person name="Lapidus A."/>
            <person name="Glavina del Rio T."/>
            <person name="Dalin E."/>
            <person name="Tice H."/>
            <person name="Bruce D."/>
            <person name="Goodwin L."/>
            <person name="Pitluck S."/>
            <person name="Chertkov O."/>
            <person name="Brettin T."/>
            <person name="Detter J.C."/>
            <person name="Han C."/>
            <person name="Larimer F."/>
            <person name="Land M."/>
            <person name="Hauser L."/>
            <person name="Kyrpides N."/>
            <person name="Mikhailova N."/>
            <person name="Marx C."/>
            <person name="Richardson P."/>
        </authorList>
    </citation>
    <scope>NUCLEOTIDE SEQUENCE [LARGE SCALE GENOMIC DNA]</scope>
    <source>
        <strain evidence="2">CM4 / NCIMB 13688</strain>
    </source>
</reference>
<accession>B7KTU9</accession>
<dbReference type="EMBL" id="CP001298">
    <property type="protein sequence ID" value="ACK84159.1"/>
    <property type="molecule type" value="Genomic_DNA"/>
</dbReference>
<name>B7KTU9_METC4</name>
<dbReference type="RefSeq" id="WP_015951474.1">
    <property type="nucleotide sequence ID" value="NC_011757.1"/>
</dbReference>
<protein>
    <submittedName>
        <fullName evidence="1">Uncharacterized protein</fullName>
    </submittedName>
</protein>
<dbReference type="Proteomes" id="UP000002385">
    <property type="component" value="Chromosome"/>
</dbReference>
<sequence>MQGCTAPIDRSAWIVDVHDACGQHVMTFGFDEIANEAGFLPALAA</sequence>